<dbReference type="SUPFAM" id="SSF51556">
    <property type="entry name" value="Metallo-dependent hydrolases"/>
    <property type="match status" value="1"/>
</dbReference>
<reference evidence="1 2" key="1">
    <citation type="submission" date="2016-08" db="EMBL/GenBank/DDBJ databases">
        <title>Whole genome shotgun sequence of Pichia membranifaciens KS47-1.</title>
        <authorList>
            <person name="Konishi M."/>
            <person name="Ishida M."/>
            <person name="Arakawa T."/>
            <person name="Kato Y."/>
            <person name="Horiuchi J."/>
        </authorList>
    </citation>
    <scope>NUCLEOTIDE SEQUENCE [LARGE SCALE GENOMIC DNA]</scope>
    <source>
        <strain evidence="1 2">KS47-1</strain>
    </source>
</reference>
<keyword evidence="2" id="KW-1185">Reference proteome</keyword>
<dbReference type="InterPro" id="IPR001130">
    <property type="entry name" value="TatD-like"/>
</dbReference>
<dbReference type="Gene3D" id="3.20.20.140">
    <property type="entry name" value="Metal-dependent hydrolases"/>
    <property type="match status" value="1"/>
</dbReference>
<sequence length="345" mass="39750">MISVKQDICYDSHCHLSPDINAEGYLEDVVPILSSQTWPINLMMTNHIDKQLLFSAMKDSTVMANRQIMFNVGIHPWFSHLYTFEDVDNIKDHKDFKLLHYRNVLDVYSRNRENPTEFDEVVRYLPFPFSIHKTVSEFRDILTNSEYRQRIDIGEVGLDKLARIPQSGYLGNPEYPGGGGLTNYKVKMEHQVKVLEIQLELSLSTCVDGIPKRISVHCVGCHGQMYGMLKKMDGKKMENNAIPAVVMHSYSGSVDNAKMLLSKLEKIHIWFGISDVVNLSRTDSGRLEKLMTVIRDRVLVETDLGIDRMLEEHGMYLRLIREKLVAMGVPEVTLLDNWREFVQEK</sequence>
<comment type="caution">
    <text evidence="1">The sequence shown here is derived from an EMBL/GenBank/DDBJ whole genome shotgun (WGS) entry which is preliminary data.</text>
</comment>
<dbReference type="Pfam" id="PF01026">
    <property type="entry name" value="TatD_DNase"/>
    <property type="match status" value="1"/>
</dbReference>
<dbReference type="Proteomes" id="UP000186136">
    <property type="component" value="Unassembled WGS sequence"/>
</dbReference>
<protein>
    <submittedName>
        <fullName evidence="1">Uncharacterized protein</fullName>
    </submittedName>
</protein>
<evidence type="ECO:0000313" key="1">
    <source>
        <dbReference type="EMBL" id="GAV26560.1"/>
    </source>
</evidence>
<gene>
    <name evidence="1" type="ORF">PMKS-000014</name>
</gene>
<dbReference type="PANTHER" id="PTHR47345">
    <property type="entry name" value="CUT9-INTERACTING PROTEIN SCN1"/>
    <property type="match status" value="1"/>
</dbReference>
<dbReference type="OrthoDB" id="413993at2759"/>
<evidence type="ECO:0000313" key="2">
    <source>
        <dbReference type="Proteomes" id="UP000186136"/>
    </source>
</evidence>
<proteinExistence type="predicted"/>
<dbReference type="InterPro" id="IPR032466">
    <property type="entry name" value="Metal_Hydrolase"/>
</dbReference>
<accession>A0A1Q2YAK3</accession>
<dbReference type="GO" id="GO:0016788">
    <property type="term" value="F:hydrolase activity, acting on ester bonds"/>
    <property type="evidence" value="ECO:0007669"/>
    <property type="project" value="InterPro"/>
</dbReference>
<dbReference type="PANTHER" id="PTHR47345:SF1">
    <property type="entry name" value="CUT9-INTERACTING PROTEIN SCN1"/>
    <property type="match status" value="1"/>
</dbReference>
<dbReference type="AlphaFoldDB" id="A0A1Q2YAK3"/>
<dbReference type="EMBL" id="BDGI01000001">
    <property type="protein sequence ID" value="GAV26560.1"/>
    <property type="molecule type" value="Genomic_DNA"/>
</dbReference>
<dbReference type="InterPro" id="IPR053044">
    <property type="entry name" value="Metallo-hydrolase/TatD-type"/>
</dbReference>
<organism evidence="1 2">
    <name type="scientific">Pichia membranifaciens</name>
    <dbReference type="NCBI Taxonomy" id="4926"/>
    <lineage>
        <taxon>Eukaryota</taxon>
        <taxon>Fungi</taxon>
        <taxon>Dikarya</taxon>
        <taxon>Ascomycota</taxon>
        <taxon>Saccharomycotina</taxon>
        <taxon>Pichiomycetes</taxon>
        <taxon>Pichiales</taxon>
        <taxon>Pichiaceae</taxon>
        <taxon>Pichia</taxon>
    </lineage>
</organism>
<name>A0A1Q2YAK3_9ASCO</name>